<dbReference type="InterPro" id="IPR016769">
    <property type="entry name" value="Phage_SP01_Orf1"/>
</dbReference>
<dbReference type="PIRSF" id="PIRSF020079">
    <property type="entry name" value="UCP020079"/>
    <property type="match status" value="1"/>
</dbReference>
<protein>
    <submittedName>
        <fullName evidence="1">Hydrolase</fullName>
    </submittedName>
</protein>
<dbReference type="EMBL" id="JBDKWZ010000006">
    <property type="protein sequence ID" value="MEN7548590.1"/>
    <property type="molecule type" value="Genomic_DNA"/>
</dbReference>
<sequence>MIIAVDFDGTIVEHRYPEIGNAKPLAFDVLKELQKQGHQLILWTYRDGAELDEAVEFCRKRGLEFYAINHSRPNEDFDQLVSRKIYADVYIDDRNIGGFIGWEKIRELLLDKSSIGYRAPRQEEKLKHSPKNKPGFNFKSFFNILLAW</sequence>
<dbReference type="RefSeq" id="WP_346821369.1">
    <property type="nucleotide sequence ID" value="NZ_JBDKWZ010000006.1"/>
</dbReference>
<keyword evidence="2" id="KW-1185">Reference proteome</keyword>
<dbReference type="Gene3D" id="3.40.50.1000">
    <property type="entry name" value="HAD superfamily/HAD-like"/>
    <property type="match status" value="1"/>
</dbReference>
<dbReference type="NCBIfam" id="NF046079">
    <property type="entry name" value="HAD_phos_BT0820"/>
    <property type="match status" value="1"/>
</dbReference>
<name>A0AAW9S049_9BACT</name>
<comment type="caution">
    <text evidence="1">The sequence shown here is derived from an EMBL/GenBank/DDBJ whole genome shotgun (WGS) entry which is preliminary data.</text>
</comment>
<proteinExistence type="predicted"/>
<dbReference type="InterPro" id="IPR023214">
    <property type="entry name" value="HAD_sf"/>
</dbReference>
<accession>A0AAW9S049</accession>
<reference evidence="1 2" key="1">
    <citation type="submission" date="2024-04" db="EMBL/GenBank/DDBJ databases">
        <title>Novel genus in family Flammeovirgaceae.</title>
        <authorList>
            <person name="Nguyen T.H."/>
            <person name="Vuong T.Q."/>
            <person name="Le H."/>
            <person name="Kim S.-G."/>
        </authorList>
    </citation>
    <scope>NUCLEOTIDE SEQUENCE [LARGE SCALE GENOMIC DNA]</scope>
    <source>
        <strain evidence="1 2">JCM 23209</strain>
    </source>
</reference>
<evidence type="ECO:0000313" key="1">
    <source>
        <dbReference type="EMBL" id="MEN7548590.1"/>
    </source>
</evidence>
<dbReference type="GO" id="GO:0016787">
    <property type="term" value="F:hydrolase activity"/>
    <property type="evidence" value="ECO:0007669"/>
    <property type="project" value="UniProtKB-KW"/>
</dbReference>
<dbReference type="AlphaFoldDB" id="A0AAW9S049"/>
<dbReference type="Proteomes" id="UP001403385">
    <property type="component" value="Unassembled WGS sequence"/>
</dbReference>
<organism evidence="1 2">
    <name type="scientific">Rapidithrix thailandica</name>
    <dbReference type="NCBI Taxonomy" id="413964"/>
    <lineage>
        <taxon>Bacteria</taxon>
        <taxon>Pseudomonadati</taxon>
        <taxon>Bacteroidota</taxon>
        <taxon>Cytophagia</taxon>
        <taxon>Cytophagales</taxon>
        <taxon>Flammeovirgaceae</taxon>
        <taxon>Rapidithrix</taxon>
    </lineage>
</organism>
<dbReference type="SUPFAM" id="SSF56784">
    <property type="entry name" value="HAD-like"/>
    <property type="match status" value="1"/>
</dbReference>
<evidence type="ECO:0000313" key="2">
    <source>
        <dbReference type="Proteomes" id="UP001403385"/>
    </source>
</evidence>
<gene>
    <name evidence="1" type="ORF">AAG747_11755</name>
</gene>
<dbReference type="InterPro" id="IPR036412">
    <property type="entry name" value="HAD-like_sf"/>
</dbReference>
<keyword evidence="1" id="KW-0378">Hydrolase</keyword>